<dbReference type="AlphaFoldDB" id="A0A017T559"/>
<dbReference type="EMBL" id="ASRX01000034">
    <property type="protein sequence ID" value="EYF04408.1"/>
    <property type="molecule type" value="Genomic_DNA"/>
</dbReference>
<organism evidence="2 3">
    <name type="scientific">Chondromyces apiculatus DSM 436</name>
    <dbReference type="NCBI Taxonomy" id="1192034"/>
    <lineage>
        <taxon>Bacteria</taxon>
        <taxon>Pseudomonadati</taxon>
        <taxon>Myxococcota</taxon>
        <taxon>Polyangia</taxon>
        <taxon>Polyangiales</taxon>
        <taxon>Polyangiaceae</taxon>
        <taxon>Chondromyces</taxon>
    </lineage>
</organism>
<evidence type="ECO:0000313" key="2">
    <source>
        <dbReference type="EMBL" id="EYF04408.1"/>
    </source>
</evidence>
<accession>A0A017T559</accession>
<reference evidence="2 3" key="1">
    <citation type="submission" date="2013-05" db="EMBL/GenBank/DDBJ databases">
        <title>Genome assembly of Chondromyces apiculatus DSM 436.</title>
        <authorList>
            <person name="Sharma G."/>
            <person name="Khatri I."/>
            <person name="Kaur C."/>
            <person name="Mayilraj S."/>
            <person name="Subramanian S."/>
        </authorList>
    </citation>
    <scope>NUCLEOTIDE SEQUENCE [LARGE SCALE GENOMIC DNA]</scope>
    <source>
        <strain evidence="2 3">DSM 436</strain>
    </source>
</reference>
<evidence type="ECO:0000256" key="1">
    <source>
        <dbReference type="SAM" id="MobiDB-lite"/>
    </source>
</evidence>
<comment type="caution">
    <text evidence="2">The sequence shown here is derived from an EMBL/GenBank/DDBJ whole genome shotgun (WGS) entry which is preliminary data.</text>
</comment>
<evidence type="ECO:0000313" key="3">
    <source>
        <dbReference type="Proteomes" id="UP000019678"/>
    </source>
</evidence>
<dbReference type="Proteomes" id="UP000019678">
    <property type="component" value="Unassembled WGS sequence"/>
</dbReference>
<feature type="compositionally biased region" description="Polar residues" evidence="1">
    <location>
        <begin position="12"/>
        <end position="21"/>
    </location>
</feature>
<protein>
    <submittedName>
        <fullName evidence="2">Uncharacterized protein</fullName>
    </submittedName>
</protein>
<gene>
    <name evidence="2" type="ORF">CAP_4547</name>
</gene>
<dbReference type="STRING" id="1192034.CAP_4547"/>
<proteinExistence type="predicted"/>
<feature type="region of interest" description="Disordered" evidence="1">
    <location>
        <begin position="1"/>
        <end position="59"/>
    </location>
</feature>
<name>A0A017T559_9BACT</name>
<keyword evidence="3" id="KW-1185">Reference proteome</keyword>
<sequence length="59" mass="5837">MSTASPAEVGSPSPTEGSSSRAGERKLRKPYAPPAIEIGGGFAPITLGTKAPVLPGQGC</sequence>